<reference evidence="1" key="1">
    <citation type="journal article" date="2020" name="New Phytol.">
        <title>Comparative genomics reveals dynamic genome evolution in host specialist ectomycorrhizal fungi.</title>
        <authorList>
            <person name="Lofgren L.A."/>
            <person name="Nguyen N.H."/>
            <person name="Vilgalys R."/>
            <person name="Ruytinx J."/>
            <person name="Liao H.L."/>
            <person name="Branco S."/>
            <person name="Kuo A."/>
            <person name="LaButti K."/>
            <person name="Lipzen A."/>
            <person name="Andreopoulos W."/>
            <person name="Pangilinan J."/>
            <person name="Riley R."/>
            <person name="Hundley H."/>
            <person name="Na H."/>
            <person name="Barry K."/>
            <person name="Grigoriev I.V."/>
            <person name="Stajich J.E."/>
            <person name="Kennedy P.G."/>
        </authorList>
    </citation>
    <scope>NUCLEOTIDE SEQUENCE</scope>
    <source>
        <strain evidence="1">DOB743</strain>
    </source>
</reference>
<dbReference type="Gene3D" id="3.80.10.10">
    <property type="entry name" value="Ribonuclease Inhibitor"/>
    <property type="match status" value="1"/>
</dbReference>
<dbReference type="Proteomes" id="UP000714275">
    <property type="component" value="Unassembled WGS sequence"/>
</dbReference>
<protein>
    <recommendedName>
        <fullName evidence="3">F-box protein</fullName>
    </recommendedName>
</protein>
<evidence type="ECO:0000313" key="2">
    <source>
        <dbReference type="Proteomes" id="UP000714275"/>
    </source>
</evidence>
<gene>
    <name evidence="1" type="ORF">EV702DRAFT_1084723</name>
</gene>
<evidence type="ECO:0000313" key="1">
    <source>
        <dbReference type="EMBL" id="KAG1780100.1"/>
    </source>
</evidence>
<sequence>ESLLISHPDGLKELSLICHEHGIPSSVLNVIAPWPSLRSLTLNLFYAGGCSPANTWSQFLTSLTHTNTRLEHLIIIEKSDSQCLQPSAFNFRPLLAHQSLTNLSTLVLFPGCTTSIILTDPDIFTLARTCPNLHILDLGLWSTPVSLHALNILVRRCRELREVSLCLDARVDALEDSEHADDDDENQGLQPNTRLIKLELGDSPIVYVGSWTELTVSIPRFLHAMAPRLKGITERAWSHGAFSDPWQHVSDALRMLTDEEGDDGGWGARSIARGFGYV</sequence>
<accession>A0A9P7A0A1</accession>
<keyword evidence="2" id="KW-1185">Reference proteome</keyword>
<proteinExistence type="predicted"/>
<name>A0A9P7A0A1_9AGAM</name>
<dbReference type="AlphaFoldDB" id="A0A9P7A0A1"/>
<dbReference type="EMBL" id="JABBWD010000010">
    <property type="protein sequence ID" value="KAG1780100.1"/>
    <property type="molecule type" value="Genomic_DNA"/>
</dbReference>
<comment type="caution">
    <text evidence="1">The sequence shown here is derived from an EMBL/GenBank/DDBJ whole genome shotgun (WGS) entry which is preliminary data.</text>
</comment>
<dbReference type="InterPro" id="IPR032675">
    <property type="entry name" value="LRR_dom_sf"/>
</dbReference>
<feature type="non-terminal residue" evidence="1">
    <location>
        <position position="278"/>
    </location>
</feature>
<evidence type="ECO:0008006" key="3">
    <source>
        <dbReference type="Google" id="ProtNLM"/>
    </source>
</evidence>
<dbReference type="SUPFAM" id="SSF52047">
    <property type="entry name" value="RNI-like"/>
    <property type="match status" value="1"/>
</dbReference>
<organism evidence="1 2">
    <name type="scientific">Suillus placidus</name>
    <dbReference type="NCBI Taxonomy" id="48579"/>
    <lineage>
        <taxon>Eukaryota</taxon>
        <taxon>Fungi</taxon>
        <taxon>Dikarya</taxon>
        <taxon>Basidiomycota</taxon>
        <taxon>Agaricomycotina</taxon>
        <taxon>Agaricomycetes</taxon>
        <taxon>Agaricomycetidae</taxon>
        <taxon>Boletales</taxon>
        <taxon>Suillineae</taxon>
        <taxon>Suillaceae</taxon>
        <taxon>Suillus</taxon>
    </lineage>
</organism>
<dbReference type="OrthoDB" id="2663142at2759"/>